<dbReference type="InterPro" id="IPR020472">
    <property type="entry name" value="WD40_PAC1"/>
</dbReference>
<dbReference type="InterPro" id="IPR036322">
    <property type="entry name" value="WD40_repeat_dom_sf"/>
</dbReference>
<dbReference type="PRINTS" id="PR00320">
    <property type="entry name" value="GPROTEINBRPT"/>
</dbReference>
<sequence length="376" mass="41986">MFGTSGTFGNRPSGLFGSSASTTHTEVCDLLSHVAFDYFLAEVPSPPDDTVQVLRFSPQIAGRPVFLSSGSWDNVIRVWQVNENGQSEPRAQQTVGGPVLSLEWFEDGTKLFVGSADQKVYCWDLESNQMLVCGTHDGAVKTCHWIKSTNYSCLMTGSWDKTLRFWDMRQLPTQTSMATIQLPERVYCGDMFHPMAIIGLGNRRLKIYRLDNEPTEVKDVDTPLKFQSRCVAIFKDKNNVHPAGFGLGRVAIQYVETTNPKDNFTFKCHRSSELISGFQEIYAVNDICFHPKYGTLATAGSDGRISFWDKDSRTKLKTSDAMPQPVTCLSLHSSGQILAYAIGYDWSKGHEGNNTNQGPKIFLHPCDQDLKPKAKK</sequence>
<dbReference type="InterPro" id="IPR001680">
    <property type="entry name" value="WD40_rpt"/>
</dbReference>
<evidence type="ECO:0000256" key="3">
    <source>
        <dbReference type="PROSITE-ProRule" id="PRU00221"/>
    </source>
</evidence>
<accession>A0A0N5AXR1</accession>
<dbReference type="SUPFAM" id="SSF50978">
    <property type="entry name" value="WD40 repeat-like"/>
    <property type="match status" value="1"/>
</dbReference>
<proteinExistence type="predicted"/>
<dbReference type="Proteomes" id="UP000046393">
    <property type="component" value="Unplaced"/>
</dbReference>
<dbReference type="STRING" id="451379.A0A0N5AXR1"/>
<feature type="repeat" description="WD" evidence="3">
    <location>
        <begin position="99"/>
        <end position="133"/>
    </location>
</feature>
<dbReference type="PANTHER" id="PTHR10971">
    <property type="entry name" value="MRNA EXPORT FACTOR AND BUB3"/>
    <property type="match status" value="1"/>
</dbReference>
<evidence type="ECO:0000256" key="2">
    <source>
        <dbReference type="ARBA" id="ARBA00022737"/>
    </source>
</evidence>
<dbReference type="AlphaFoldDB" id="A0A0N5AXR1"/>
<evidence type="ECO:0000313" key="5">
    <source>
        <dbReference type="WBParaSite" id="SMUV_0000974101-mRNA-1"/>
    </source>
</evidence>
<evidence type="ECO:0000313" key="4">
    <source>
        <dbReference type="Proteomes" id="UP000046393"/>
    </source>
</evidence>
<keyword evidence="2" id="KW-0677">Repeat</keyword>
<dbReference type="PROSITE" id="PS00678">
    <property type="entry name" value="WD_REPEATS_1"/>
    <property type="match status" value="1"/>
</dbReference>
<evidence type="ECO:0000256" key="1">
    <source>
        <dbReference type="ARBA" id="ARBA00022574"/>
    </source>
</evidence>
<feature type="repeat" description="WD" evidence="3">
    <location>
        <begin position="154"/>
        <end position="176"/>
    </location>
</feature>
<reference evidence="5" key="1">
    <citation type="submission" date="2017-02" db="UniProtKB">
        <authorList>
            <consortium name="WormBaseParasite"/>
        </authorList>
    </citation>
    <scope>IDENTIFICATION</scope>
</reference>
<keyword evidence="1 3" id="KW-0853">WD repeat</keyword>
<name>A0A0N5AXR1_9BILA</name>
<organism evidence="4 5">
    <name type="scientific">Syphacia muris</name>
    <dbReference type="NCBI Taxonomy" id="451379"/>
    <lineage>
        <taxon>Eukaryota</taxon>
        <taxon>Metazoa</taxon>
        <taxon>Ecdysozoa</taxon>
        <taxon>Nematoda</taxon>
        <taxon>Chromadorea</taxon>
        <taxon>Rhabditida</taxon>
        <taxon>Spirurina</taxon>
        <taxon>Oxyuridomorpha</taxon>
        <taxon>Oxyuroidea</taxon>
        <taxon>Oxyuridae</taxon>
        <taxon>Syphacia</taxon>
    </lineage>
</organism>
<keyword evidence="4" id="KW-1185">Reference proteome</keyword>
<dbReference type="Gene3D" id="2.130.10.10">
    <property type="entry name" value="YVTN repeat-like/Quinoprotein amine dehydrogenase"/>
    <property type="match status" value="1"/>
</dbReference>
<dbReference type="SMART" id="SM00320">
    <property type="entry name" value="WD40"/>
    <property type="match status" value="4"/>
</dbReference>
<dbReference type="InterPro" id="IPR015943">
    <property type="entry name" value="WD40/YVTN_repeat-like_dom_sf"/>
</dbReference>
<feature type="repeat" description="WD" evidence="3">
    <location>
        <begin position="284"/>
        <end position="318"/>
    </location>
</feature>
<dbReference type="PROSITE" id="PS50082">
    <property type="entry name" value="WD_REPEATS_2"/>
    <property type="match status" value="3"/>
</dbReference>
<protein>
    <submittedName>
        <fullName evidence="5">WD_REPEATS_REGION domain-containing protein</fullName>
    </submittedName>
</protein>
<dbReference type="WBParaSite" id="SMUV_0000974101-mRNA-1">
    <property type="protein sequence ID" value="SMUV_0000974101-mRNA-1"/>
    <property type="gene ID" value="SMUV_0000974101"/>
</dbReference>
<dbReference type="Pfam" id="PF00400">
    <property type="entry name" value="WD40"/>
    <property type="match status" value="4"/>
</dbReference>
<dbReference type="InterPro" id="IPR019775">
    <property type="entry name" value="WD40_repeat_CS"/>
</dbReference>